<accession>A0A951PMB0</accession>
<reference evidence="3" key="1">
    <citation type="submission" date="2021-05" db="EMBL/GenBank/DDBJ databases">
        <authorList>
            <person name="Pietrasiak N."/>
            <person name="Ward R."/>
            <person name="Stajich J.E."/>
            <person name="Kurbessoian T."/>
        </authorList>
    </citation>
    <scope>NUCLEOTIDE SEQUENCE</scope>
    <source>
        <strain evidence="3">CPER-KK1</strain>
    </source>
</reference>
<protein>
    <submittedName>
        <fullName evidence="3">Uncharacterized protein</fullName>
    </submittedName>
</protein>
<feature type="chain" id="PRO_5037843336" evidence="2">
    <location>
        <begin position="29"/>
        <end position="84"/>
    </location>
</feature>
<keyword evidence="2" id="KW-0732">Signal</keyword>
<comment type="caution">
    <text evidence="3">The sequence shown here is derived from an EMBL/GenBank/DDBJ whole genome shotgun (WGS) entry which is preliminary data.</text>
</comment>
<dbReference type="AlphaFoldDB" id="A0A951PMB0"/>
<keyword evidence="1" id="KW-0812">Transmembrane</keyword>
<dbReference type="EMBL" id="JAHHIF010000017">
    <property type="protein sequence ID" value="MBW4545627.1"/>
    <property type="molecule type" value="Genomic_DNA"/>
</dbReference>
<keyword evidence="1" id="KW-1133">Transmembrane helix</keyword>
<sequence length="84" mass="9141">MFKKSQFLGRLIGLSLLISITSSIPVKAATAAEAPRQTSQFRQIEQPWGLKLGVTLGGAALIGLELWWFLLSRASPTRANEDAD</sequence>
<gene>
    <name evidence="3" type="ORF">KME25_14435</name>
</gene>
<reference evidence="3" key="2">
    <citation type="journal article" date="2022" name="Microbiol. Resour. Announc.">
        <title>Metagenome Sequencing to Explore Phylogenomics of Terrestrial Cyanobacteria.</title>
        <authorList>
            <person name="Ward R.D."/>
            <person name="Stajich J.E."/>
            <person name="Johansen J.R."/>
            <person name="Huntemann M."/>
            <person name="Clum A."/>
            <person name="Foster B."/>
            <person name="Foster B."/>
            <person name="Roux S."/>
            <person name="Palaniappan K."/>
            <person name="Varghese N."/>
            <person name="Mukherjee S."/>
            <person name="Reddy T.B.K."/>
            <person name="Daum C."/>
            <person name="Copeland A."/>
            <person name="Chen I.A."/>
            <person name="Ivanova N.N."/>
            <person name="Kyrpides N.C."/>
            <person name="Shapiro N."/>
            <person name="Eloe-Fadrosh E.A."/>
            <person name="Pietrasiak N."/>
        </authorList>
    </citation>
    <scope>NUCLEOTIDE SEQUENCE</scope>
    <source>
        <strain evidence="3">CPER-KK1</strain>
    </source>
</reference>
<evidence type="ECO:0000313" key="3">
    <source>
        <dbReference type="EMBL" id="MBW4545627.1"/>
    </source>
</evidence>
<organism evidence="3 4">
    <name type="scientific">Symplocastrum torsivum CPER-KK1</name>
    <dbReference type="NCBI Taxonomy" id="450513"/>
    <lineage>
        <taxon>Bacteria</taxon>
        <taxon>Bacillati</taxon>
        <taxon>Cyanobacteriota</taxon>
        <taxon>Cyanophyceae</taxon>
        <taxon>Oscillatoriophycideae</taxon>
        <taxon>Oscillatoriales</taxon>
        <taxon>Microcoleaceae</taxon>
        <taxon>Symplocastrum</taxon>
    </lineage>
</organism>
<feature type="signal peptide" evidence="2">
    <location>
        <begin position="1"/>
        <end position="28"/>
    </location>
</feature>
<evidence type="ECO:0000313" key="4">
    <source>
        <dbReference type="Proteomes" id="UP000753908"/>
    </source>
</evidence>
<feature type="transmembrane region" description="Helical" evidence="1">
    <location>
        <begin position="52"/>
        <end position="71"/>
    </location>
</feature>
<proteinExistence type="predicted"/>
<evidence type="ECO:0000256" key="1">
    <source>
        <dbReference type="SAM" id="Phobius"/>
    </source>
</evidence>
<keyword evidence="1" id="KW-0472">Membrane</keyword>
<dbReference type="Proteomes" id="UP000753908">
    <property type="component" value="Unassembled WGS sequence"/>
</dbReference>
<evidence type="ECO:0000256" key="2">
    <source>
        <dbReference type="SAM" id="SignalP"/>
    </source>
</evidence>
<name>A0A951PMB0_9CYAN</name>